<protein>
    <recommendedName>
        <fullName evidence="1">Tail specific protease domain-containing protein</fullName>
    </recommendedName>
</protein>
<dbReference type="EMBL" id="CP049742">
    <property type="protein sequence ID" value="QPC46971.1"/>
    <property type="molecule type" value="Genomic_DNA"/>
</dbReference>
<organism evidence="2 3">
    <name type="scientific">Mangrovibacillus cuniculi</name>
    <dbReference type="NCBI Taxonomy" id="2593652"/>
    <lineage>
        <taxon>Bacteria</taxon>
        <taxon>Bacillati</taxon>
        <taxon>Bacillota</taxon>
        <taxon>Bacilli</taxon>
        <taxon>Bacillales</taxon>
        <taxon>Bacillaceae</taxon>
        <taxon>Mangrovibacillus</taxon>
    </lineage>
</organism>
<dbReference type="InterPro" id="IPR005151">
    <property type="entry name" value="Tail-specific_protease"/>
</dbReference>
<dbReference type="KEGG" id="mcui:G8O30_08350"/>
<name>A0A7S8HFW6_9BACI</name>
<reference evidence="2 3" key="1">
    <citation type="submission" date="2019-07" db="EMBL/GenBank/DDBJ databases">
        <title>Genome sequence of 2 isolates from Red Sea Mangroves.</title>
        <authorList>
            <person name="Sefrji F."/>
            <person name="Michoud G."/>
            <person name="Merlino G."/>
            <person name="Daffonchio D."/>
        </authorList>
    </citation>
    <scope>NUCLEOTIDE SEQUENCE [LARGE SCALE GENOMIC DNA]</scope>
    <source>
        <strain evidence="2 3">R1DC41</strain>
    </source>
</reference>
<dbReference type="InterPro" id="IPR029045">
    <property type="entry name" value="ClpP/crotonase-like_dom_sf"/>
</dbReference>
<sequence length="425" mass="49497">MIHIFYEIVSIMENDYAGCRDKQSATTSTEYSEEIIKLNSSSRISREQFVEFVQSYLRNYEDHHISFKDMNIHPVKNVHKGFKVRRYEEVLYITEISSENTLKVGMKIHSLGGKTIKELKQKHIHLLNENHPERENWTPILTKYDYGVIEDQQGKVYEIEFQNYKRSNYEARYTLETYDNKTLILTITDFMDSDAIARLINENQELLVEKENWIIDVRVNYGGADVSFYHLLPYIMPEDGIDLLDTDEFMLFNCTSANADKALKEIQNDLENTKDPETIAFLRVFQREWEKNKGKGFVQFDFADIIPDTFVKGTKLPKKVIVLSDTMCGSSGDSFVEICKKSNKVTVLGRPTKGLNDYANLVTQEWEEGFQFSYPTSRLSRIDKGRGMSKVGIKPDIYIPWTPKHLEVDVDLEFALSFINRFYVS</sequence>
<dbReference type="SUPFAM" id="SSF52096">
    <property type="entry name" value="ClpP/crotonase"/>
    <property type="match status" value="1"/>
</dbReference>
<evidence type="ECO:0000313" key="3">
    <source>
        <dbReference type="Proteomes" id="UP000593626"/>
    </source>
</evidence>
<gene>
    <name evidence="2" type="ORF">G8O30_08350</name>
</gene>
<dbReference type="AlphaFoldDB" id="A0A7S8HFW6"/>
<dbReference type="Pfam" id="PF03572">
    <property type="entry name" value="Peptidase_S41"/>
    <property type="match status" value="1"/>
</dbReference>
<dbReference type="GO" id="GO:0006508">
    <property type="term" value="P:proteolysis"/>
    <property type="evidence" value="ECO:0007669"/>
    <property type="project" value="InterPro"/>
</dbReference>
<dbReference type="Gene3D" id="3.90.226.10">
    <property type="entry name" value="2-enoyl-CoA Hydratase, Chain A, domain 1"/>
    <property type="match status" value="1"/>
</dbReference>
<evidence type="ECO:0000313" key="2">
    <source>
        <dbReference type="EMBL" id="QPC46971.1"/>
    </source>
</evidence>
<evidence type="ECO:0000259" key="1">
    <source>
        <dbReference type="Pfam" id="PF03572"/>
    </source>
</evidence>
<accession>A0A7S8HFW6</accession>
<keyword evidence="3" id="KW-1185">Reference proteome</keyword>
<feature type="domain" description="Tail specific protease" evidence="1">
    <location>
        <begin position="182"/>
        <end position="398"/>
    </location>
</feature>
<proteinExistence type="predicted"/>
<dbReference type="RefSeq" id="WP_239671639.1">
    <property type="nucleotide sequence ID" value="NZ_CP049742.1"/>
</dbReference>
<dbReference type="Proteomes" id="UP000593626">
    <property type="component" value="Chromosome"/>
</dbReference>
<dbReference type="GO" id="GO:0008236">
    <property type="term" value="F:serine-type peptidase activity"/>
    <property type="evidence" value="ECO:0007669"/>
    <property type="project" value="InterPro"/>
</dbReference>